<dbReference type="InterPro" id="IPR002508">
    <property type="entry name" value="MurNAc-LAA_cat"/>
</dbReference>
<proteinExistence type="predicted"/>
<dbReference type="GO" id="GO:0030288">
    <property type="term" value="C:outer membrane-bounded periplasmic space"/>
    <property type="evidence" value="ECO:0007669"/>
    <property type="project" value="TreeGrafter"/>
</dbReference>
<evidence type="ECO:0000313" key="4">
    <source>
        <dbReference type="EMBL" id="AUJ26536.1"/>
    </source>
</evidence>
<dbReference type="Gene3D" id="3.40.630.40">
    <property type="entry name" value="Zn-dependent exopeptidases"/>
    <property type="match status" value="1"/>
</dbReference>
<dbReference type="KEGG" id="vpn:A21D_03502"/>
<dbReference type="PANTHER" id="PTHR30404">
    <property type="entry name" value="N-ACETYLMURAMOYL-L-ALANINE AMIDASE"/>
    <property type="match status" value="1"/>
</dbReference>
<dbReference type="EMBL" id="CP018622">
    <property type="protein sequence ID" value="AUJ26536.1"/>
    <property type="molecule type" value="Genomic_DNA"/>
</dbReference>
<dbReference type="STRING" id="302167.GCA_900166595_02833"/>
<dbReference type="SMART" id="SM00646">
    <property type="entry name" value="Ami_3"/>
    <property type="match status" value="1"/>
</dbReference>
<feature type="region of interest" description="Disordered" evidence="2">
    <location>
        <begin position="209"/>
        <end position="229"/>
    </location>
</feature>
<dbReference type="RefSeq" id="WP_101933944.1">
    <property type="nucleotide sequence ID" value="NZ_CP018622.1"/>
</dbReference>
<dbReference type="InterPro" id="IPR050695">
    <property type="entry name" value="N-acetylmuramoyl_amidase_3"/>
</dbReference>
<sequence length="422" mass="46332">MTKVVAIDIGHGSDTFPPNKGVYIGGKGYAEHDFNSKVGVELDKLLKHNGFKTIMKQKPFSPDVGLTTRTNYYNAKGVDLVWSIHANANGNKNVGGRCAFYWHTAKDSKKLAELYVDECKKAGYDVHGNGLHASKPNNWTDLHICRETAMTAVLTENGFMTNDEPGKNDDFELIFGSKQKQYVKDMARVHAKAICRYYGVRFKDLDGTTVADKPSKPSKPKPSKPSKTIGVGAKVYLSKSASNYATGETIPSQFKGKTYTVQQVKSDRVLLKELYSWVKKSDVGSKSNSSSSKSSTTSIKVGSKVYLSKGAEKYATGENIPSSIKGKNYTVQQIKGNKVLLKEIYSWVYKSDVGGSGKSSKQKSKSFSPGQKVTVKKSASTFATGESIADFVKGNSYTVKQVKSDRLLLDGIMSWVRKSDVY</sequence>
<dbReference type="PANTHER" id="PTHR30404:SF0">
    <property type="entry name" value="N-ACETYLMURAMOYL-L-ALANINE AMIDASE AMIC"/>
    <property type="match status" value="1"/>
</dbReference>
<accession>A0A2K9J3V0</accession>
<feature type="domain" description="MurNAc-LAA" evidence="3">
    <location>
        <begin position="70"/>
        <end position="195"/>
    </location>
</feature>
<organism evidence="4 5">
    <name type="scientific">Virgibacillus dokdonensis</name>
    <dbReference type="NCBI Taxonomy" id="302167"/>
    <lineage>
        <taxon>Bacteria</taxon>
        <taxon>Bacillati</taxon>
        <taxon>Bacillota</taxon>
        <taxon>Bacilli</taxon>
        <taxon>Bacillales</taxon>
        <taxon>Bacillaceae</taxon>
        <taxon>Virgibacillus</taxon>
    </lineage>
</organism>
<keyword evidence="1" id="KW-0378">Hydrolase</keyword>
<dbReference type="Pfam" id="PF01520">
    <property type="entry name" value="Amidase_3"/>
    <property type="match status" value="1"/>
</dbReference>
<evidence type="ECO:0000256" key="2">
    <source>
        <dbReference type="SAM" id="MobiDB-lite"/>
    </source>
</evidence>
<reference evidence="5" key="1">
    <citation type="submission" date="2016-11" db="EMBL/GenBank/DDBJ databases">
        <title>Complete genome sequence of Virgibacillus pantothenticus 21D, a halophilic bacterium isolated from the deep hypersaline anoxic basin Discovery in the Mediterranean Sea.</title>
        <authorList>
            <person name="Zeaiter Z."/>
            <person name="Booth J.M."/>
            <person name="Prosdocimi E.M."/>
            <person name="Mapelli F."/>
            <person name="Fusi M."/>
            <person name="Daffonchio D."/>
            <person name="Borin S."/>
            <person name="Crotti E."/>
        </authorList>
    </citation>
    <scope>NUCLEOTIDE SEQUENCE [LARGE SCALE GENOMIC DNA]</scope>
    <source>
        <strain evidence="5">21D</strain>
    </source>
</reference>
<dbReference type="GO" id="GO:0008745">
    <property type="term" value="F:N-acetylmuramoyl-L-alanine amidase activity"/>
    <property type="evidence" value="ECO:0007669"/>
    <property type="project" value="InterPro"/>
</dbReference>
<dbReference type="CDD" id="cd02696">
    <property type="entry name" value="MurNAc-LAA"/>
    <property type="match status" value="1"/>
</dbReference>
<evidence type="ECO:0000259" key="3">
    <source>
        <dbReference type="SMART" id="SM00646"/>
    </source>
</evidence>
<dbReference type="SUPFAM" id="SSF53187">
    <property type="entry name" value="Zn-dependent exopeptidases"/>
    <property type="match status" value="1"/>
</dbReference>
<dbReference type="Proteomes" id="UP000234237">
    <property type="component" value="Chromosome"/>
</dbReference>
<dbReference type="GO" id="GO:0009253">
    <property type="term" value="P:peptidoglycan catabolic process"/>
    <property type="evidence" value="ECO:0007669"/>
    <property type="project" value="InterPro"/>
</dbReference>
<protein>
    <submittedName>
        <fullName evidence="4">N-acetylmuramoyl-L-alanine amidase</fullName>
    </submittedName>
</protein>
<name>A0A2K9J3V0_9BACI</name>
<dbReference type="AlphaFoldDB" id="A0A2K9J3V0"/>
<evidence type="ECO:0000256" key="1">
    <source>
        <dbReference type="ARBA" id="ARBA00022801"/>
    </source>
</evidence>
<evidence type="ECO:0000313" key="5">
    <source>
        <dbReference type="Proteomes" id="UP000234237"/>
    </source>
</evidence>
<gene>
    <name evidence="4" type="ORF">A21D_03502</name>
</gene>